<dbReference type="Proteomes" id="UP000571817">
    <property type="component" value="Unassembled WGS sequence"/>
</dbReference>
<dbReference type="InterPro" id="IPR051021">
    <property type="entry name" value="Mito_Ser/Thr_phosphatase"/>
</dbReference>
<reference evidence="2 3" key="1">
    <citation type="submission" date="2020-07" db="EMBL/GenBank/DDBJ databases">
        <title>Sequencing the genomes of 1000 actinobacteria strains.</title>
        <authorList>
            <person name="Klenk H.-P."/>
        </authorList>
    </citation>
    <scope>NUCLEOTIDE SEQUENCE [LARGE SCALE GENOMIC DNA]</scope>
    <source>
        <strain evidence="2 3">DSM 29531</strain>
    </source>
</reference>
<dbReference type="CDD" id="cd07067">
    <property type="entry name" value="HP_PGM_like"/>
    <property type="match status" value="1"/>
</dbReference>
<dbReference type="InterPro" id="IPR029033">
    <property type="entry name" value="His_PPase_superfam"/>
</dbReference>
<gene>
    <name evidence="2" type="ORF">HNR15_003102</name>
</gene>
<proteinExistence type="predicted"/>
<dbReference type="AlphaFoldDB" id="A0A853DJL0"/>
<comment type="caution">
    <text evidence="2">The sequence shown here is derived from an EMBL/GenBank/DDBJ whole genome shotgun (WGS) entry which is preliminary data.</text>
</comment>
<dbReference type="SUPFAM" id="SSF53254">
    <property type="entry name" value="Phosphoglycerate mutase-like"/>
    <property type="match status" value="1"/>
</dbReference>
<evidence type="ECO:0000313" key="3">
    <source>
        <dbReference type="Proteomes" id="UP000571817"/>
    </source>
</evidence>
<dbReference type="GO" id="GO:0016787">
    <property type="term" value="F:hydrolase activity"/>
    <property type="evidence" value="ECO:0007669"/>
    <property type="project" value="UniProtKB-KW"/>
</dbReference>
<dbReference type="Gene3D" id="3.40.50.1240">
    <property type="entry name" value="Phosphoglycerate mutase-like"/>
    <property type="match status" value="1"/>
</dbReference>
<organism evidence="2 3">
    <name type="scientific">Allobranchiibius huperziae</name>
    <dbReference type="NCBI Taxonomy" id="1874116"/>
    <lineage>
        <taxon>Bacteria</taxon>
        <taxon>Bacillati</taxon>
        <taxon>Actinomycetota</taxon>
        <taxon>Actinomycetes</taxon>
        <taxon>Micrococcales</taxon>
        <taxon>Dermacoccaceae</taxon>
        <taxon>Allobranchiibius</taxon>
    </lineage>
</organism>
<accession>A0A853DJL0</accession>
<protein>
    <submittedName>
        <fullName evidence="2">Broad specificity phosphatase PhoE</fullName>
    </submittedName>
</protein>
<dbReference type="RefSeq" id="WP_179483232.1">
    <property type="nucleotide sequence ID" value="NZ_JACCFW010000001.1"/>
</dbReference>
<dbReference type="Pfam" id="PF00300">
    <property type="entry name" value="His_Phos_1"/>
    <property type="match status" value="2"/>
</dbReference>
<dbReference type="InterPro" id="IPR013078">
    <property type="entry name" value="His_Pase_superF_clade-1"/>
</dbReference>
<dbReference type="PANTHER" id="PTHR20935:SF0">
    <property type="entry name" value="SERINE_THREONINE-PROTEIN PHOSPHATASE PGAM5, MITOCHONDRIAL"/>
    <property type="match status" value="1"/>
</dbReference>
<sequence>MTRSVFLVRHGQASFGKADYDQLSPIGRQQARALGESFERREFRPDRIVCGSMKRHQQTVAEIMAGAQLEDLEVDSDPAWNELDHVEVITGYKPAYRNMLVLKADMVRTLRPRAAFEDMFVNAILRWAGGEHDGDYRETFAAFTDRVAGALDGLAASVEEGERVLVVSSIGVIAWVVTRLLGGQTDPTWRELSMAGYNTGVTRLQIDRSGPHLLTFNEISHLEIARLLTHR</sequence>
<dbReference type="SMART" id="SM00855">
    <property type="entry name" value="PGAM"/>
    <property type="match status" value="1"/>
</dbReference>
<name>A0A853DJL0_9MICO</name>
<dbReference type="EMBL" id="JACCFW010000001">
    <property type="protein sequence ID" value="NYJ76139.1"/>
    <property type="molecule type" value="Genomic_DNA"/>
</dbReference>
<keyword evidence="1" id="KW-0378">Hydrolase</keyword>
<evidence type="ECO:0000313" key="2">
    <source>
        <dbReference type="EMBL" id="NYJ76139.1"/>
    </source>
</evidence>
<evidence type="ECO:0000256" key="1">
    <source>
        <dbReference type="ARBA" id="ARBA00022801"/>
    </source>
</evidence>
<keyword evidence="3" id="KW-1185">Reference proteome</keyword>
<dbReference type="PANTHER" id="PTHR20935">
    <property type="entry name" value="PHOSPHOGLYCERATE MUTASE-RELATED"/>
    <property type="match status" value="1"/>
</dbReference>